<dbReference type="PROSITE" id="PS00912">
    <property type="entry name" value="DHODEHASE_2"/>
    <property type="match status" value="1"/>
</dbReference>
<evidence type="ECO:0000313" key="6">
    <source>
        <dbReference type="EMBL" id="MBC3889823.1"/>
    </source>
</evidence>
<dbReference type="PANTHER" id="PTHR32332">
    <property type="entry name" value="2-NITROPROPANE DIOXYGENASE"/>
    <property type="match status" value="1"/>
</dbReference>
<proteinExistence type="predicted"/>
<evidence type="ECO:0000256" key="1">
    <source>
        <dbReference type="ARBA" id="ARBA00003535"/>
    </source>
</evidence>
<dbReference type="CDD" id="cd04730">
    <property type="entry name" value="NPD_like"/>
    <property type="match status" value="1"/>
</dbReference>
<evidence type="ECO:0000256" key="4">
    <source>
        <dbReference type="ARBA" id="ARBA00022643"/>
    </source>
</evidence>
<keyword evidence="7" id="KW-1185">Reference proteome</keyword>
<name>A0A923HWJ4_9FIRM</name>
<evidence type="ECO:0000256" key="5">
    <source>
        <dbReference type="ARBA" id="ARBA00023002"/>
    </source>
</evidence>
<evidence type="ECO:0000256" key="3">
    <source>
        <dbReference type="ARBA" id="ARBA00022630"/>
    </source>
</evidence>
<dbReference type="GO" id="GO:0006207">
    <property type="term" value="P:'de novo' pyrimidine nucleobase biosynthetic process"/>
    <property type="evidence" value="ECO:0007669"/>
    <property type="project" value="InterPro"/>
</dbReference>
<gene>
    <name evidence="6" type="ORF">GH810_16080</name>
</gene>
<keyword evidence="5" id="KW-0560">Oxidoreductase</keyword>
<dbReference type="AlphaFoldDB" id="A0A923HWJ4"/>
<organism evidence="6 7">
    <name type="scientific">Acetobacterium paludosum</name>
    <dbReference type="NCBI Taxonomy" id="52693"/>
    <lineage>
        <taxon>Bacteria</taxon>
        <taxon>Bacillati</taxon>
        <taxon>Bacillota</taxon>
        <taxon>Clostridia</taxon>
        <taxon>Eubacteriales</taxon>
        <taxon>Eubacteriaceae</taxon>
        <taxon>Acetobacterium</taxon>
    </lineage>
</organism>
<protein>
    <recommendedName>
        <fullName evidence="2">Probable nitronate monooxygenase</fullName>
    </recommendedName>
</protein>
<keyword evidence="6" id="KW-0503">Monooxygenase</keyword>
<evidence type="ECO:0000313" key="7">
    <source>
        <dbReference type="Proteomes" id="UP000616595"/>
    </source>
</evidence>
<keyword evidence="3" id="KW-0285">Flavoprotein</keyword>
<dbReference type="Pfam" id="PF03060">
    <property type="entry name" value="NMO"/>
    <property type="match status" value="1"/>
</dbReference>
<dbReference type="SUPFAM" id="SSF51412">
    <property type="entry name" value="Inosine monophosphate dehydrogenase (IMPDH)"/>
    <property type="match status" value="1"/>
</dbReference>
<accession>A0A923HWJ4</accession>
<dbReference type="PANTHER" id="PTHR32332:SF18">
    <property type="entry name" value="2-NITROPROPANE DIOXYGENASE"/>
    <property type="match status" value="1"/>
</dbReference>
<evidence type="ECO:0000256" key="2">
    <source>
        <dbReference type="ARBA" id="ARBA00013457"/>
    </source>
</evidence>
<reference evidence="6" key="2">
    <citation type="submission" date="2020-10" db="EMBL/GenBank/DDBJ databases">
        <title>Comparative genomics of the Acetobacterium genus.</title>
        <authorList>
            <person name="Marshall C."/>
            <person name="May H."/>
            <person name="Norman S."/>
        </authorList>
    </citation>
    <scope>NUCLEOTIDE SEQUENCE</scope>
    <source>
        <strain evidence="6">DER-2019</strain>
    </source>
</reference>
<dbReference type="OrthoDB" id="9778912at2"/>
<keyword evidence="4" id="KW-0288">FMN</keyword>
<dbReference type="GO" id="GO:0016627">
    <property type="term" value="F:oxidoreductase activity, acting on the CH-CH group of donors"/>
    <property type="evidence" value="ECO:0007669"/>
    <property type="project" value="InterPro"/>
</dbReference>
<dbReference type="Proteomes" id="UP000616595">
    <property type="component" value="Unassembled WGS sequence"/>
</dbReference>
<sequence length="369" mass="39627">MITSKCKTNCRGGFFLKYQFNIGDLEFSKPIVQGGMGIGISLSSLAGNVSKNGGLGVLSSVEMGCDYPNYKTNRLLANRQALEDHFKRAKAISGNRPIGLNIMVALTQYEQIVKDAIEVGVDIIFAGAGLPLTLPELTRNSATKIAPIISSKRVAKLLLKHWWRHYKVAPDAIVLEGPLAGGHLGFKLEDLTPERLLEQSLPGLIPGVLEEIKPYEDLVGRKIPLIAGGGITTAADVRATLEAGASAVQIGSRFVATEECDAALAFKEAMVNAQKSDIEIIVSPAGLPGRAIHNHFLEEVSAGLRKPKNCPFNCIKSCDYKTSPYCIGLALMAGKCGDFENGYVFSGANAYKITEITTVAALMNELLDF</sequence>
<dbReference type="InterPro" id="IPR013785">
    <property type="entry name" value="Aldolase_TIM"/>
</dbReference>
<dbReference type="EMBL" id="WJBD01000026">
    <property type="protein sequence ID" value="MBC3889823.1"/>
    <property type="molecule type" value="Genomic_DNA"/>
</dbReference>
<reference evidence="6" key="1">
    <citation type="submission" date="2019-10" db="EMBL/GenBank/DDBJ databases">
        <authorList>
            <person name="Ross D.E."/>
            <person name="Gulliver D."/>
        </authorList>
    </citation>
    <scope>NUCLEOTIDE SEQUENCE</scope>
    <source>
        <strain evidence="6">DER-2019</strain>
    </source>
</reference>
<comment type="caution">
    <text evidence="6">The sequence shown here is derived from an EMBL/GenBank/DDBJ whole genome shotgun (WGS) entry which is preliminary data.</text>
</comment>
<dbReference type="InterPro" id="IPR004136">
    <property type="entry name" value="NMO"/>
</dbReference>
<dbReference type="Gene3D" id="3.20.20.70">
    <property type="entry name" value="Aldolase class I"/>
    <property type="match status" value="1"/>
</dbReference>
<dbReference type="GO" id="GO:0018580">
    <property type="term" value="F:nitronate monooxygenase activity"/>
    <property type="evidence" value="ECO:0007669"/>
    <property type="project" value="InterPro"/>
</dbReference>
<dbReference type="InterPro" id="IPR001295">
    <property type="entry name" value="Dihydroorotate_DH_CS"/>
</dbReference>
<comment type="function">
    <text evidence="1">Nitronate monooxygenase that uses molecular oxygen to catalyze the oxidative denitrification of alkyl nitronates. Acts on propionate 3-nitronate (P3N), the presumed physiological substrate. Probably functions in the detoxification of P3N, a metabolic poison produced by plants and fungi as a defense mechanism.</text>
</comment>